<dbReference type="PANTHER" id="PTHR43553">
    <property type="entry name" value="HEAVY METAL TRANSPORTER"/>
    <property type="match status" value="1"/>
</dbReference>
<comment type="similarity">
    <text evidence="2 10">Belongs to the ABC transporter superfamily.</text>
</comment>
<dbReference type="SMART" id="SM00382">
    <property type="entry name" value="AAA"/>
    <property type="match status" value="1"/>
</dbReference>
<dbReference type="InterPro" id="IPR003593">
    <property type="entry name" value="AAA+_ATPase"/>
</dbReference>
<evidence type="ECO:0000256" key="9">
    <source>
        <dbReference type="ARBA" id="ARBA00025157"/>
    </source>
</evidence>
<dbReference type="OrthoDB" id="18209at2157"/>
<comment type="function">
    <text evidence="9">Probably part of an ABC transporter complex. Responsible for energy coupling to the transport system.</text>
</comment>
<dbReference type="Pfam" id="PF00005">
    <property type="entry name" value="ABC_tran"/>
    <property type="match status" value="1"/>
</dbReference>
<dbReference type="Proteomes" id="UP000005741">
    <property type="component" value="Chromosome"/>
</dbReference>
<dbReference type="InterPro" id="IPR050095">
    <property type="entry name" value="ECF_ABC_transporter_ATP-bd"/>
</dbReference>
<evidence type="ECO:0000313" key="12">
    <source>
        <dbReference type="EMBL" id="EHQ35840.1"/>
    </source>
</evidence>
<keyword evidence="5 10" id="KW-0547">Nucleotide-binding</keyword>
<dbReference type="PANTHER" id="PTHR43553:SF24">
    <property type="entry name" value="ENERGY-COUPLING FACTOR TRANSPORTER ATP-BINDING PROTEIN ECFA1"/>
    <property type="match status" value="1"/>
</dbReference>
<evidence type="ECO:0000256" key="2">
    <source>
        <dbReference type="ARBA" id="ARBA00005417"/>
    </source>
</evidence>
<comment type="function">
    <text evidence="10">Part of an ABC transporter complex. Responsible for energy coupling to the transport system.</text>
</comment>
<dbReference type="STRING" id="937775.Metlim_1739"/>
<evidence type="ECO:0000256" key="1">
    <source>
        <dbReference type="ARBA" id="ARBA00004202"/>
    </source>
</evidence>
<dbReference type="GO" id="GO:0043190">
    <property type="term" value="C:ATP-binding cassette (ABC) transporter complex"/>
    <property type="evidence" value="ECO:0007669"/>
    <property type="project" value="TreeGrafter"/>
</dbReference>
<accession>H1YX37</accession>
<evidence type="ECO:0000256" key="10">
    <source>
        <dbReference type="RuleBase" id="RU364103"/>
    </source>
</evidence>
<dbReference type="EMBL" id="CM001436">
    <property type="protein sequence ID" value="EHQ35840.1"/>
    <property type="molecule type" value="Genomic_DNA"/>
</dbReference>
<evidence type="ECO:0000256" key="8">
    <source>
        <dbReference type="ARBA" id="ARBA00023136"/>
    </source>
</evidence>
<keyword evidence="6 10" id="KW-0067">ATP-binding</keyword>
<sequence length="394" mass="43551">MKAIIEIKDVSYKYPNSSYALENVSLTVYSGEKIAIVGSNGAGKSTLLLMLNGILRPQSGEILFNSENISYKRSSLRELRKKVGFVFQNPDNQIIAPTVYQDVAFGPVNLGYDKDRVKTYVNHALGYTGLLGFERRPPHHLSGGEKKKVAMAGILAMEPDVFVFDEPTSALDPASSEDIMELLSELNGHGKTIIISTHDVELAYPWADRIVLMNKGKIISEGKPGEIFTNRADLKSASLSMPVLMDLYECLCERGLTFTGNPPRSVLEMVKKIETFNQGPIQRDEDMGKIYILNAESPAIDSLQELMKRYSAQSLGAMGTKAKICLENKNLSPDFTYGVIDKCLLKAMNSGNSIIVTVPVMIKRIGERVQDFNSESGHNIEIIEIQENCQTKTG</sequence>
<dbReference type="AlphaFoldDB" id="H1YX37"/>
<gene>
    <name evidence="12" type="ORF">Metlim_1739</name>
</gene>
<name>H1YX37_9EURY</name>
<protein>
    <recommendedName>
        <fullName evidence="10">ABC transporter ATP-binding protein</fullName>
    </recommendedName>
</protein>
<dbReference type="InterPro" id="IPR003439">
    <property type="entry name" value="ABC_transporter-like_ATP-bd"/>
</dbReference>
<dbReference type="InterPro" id="IPR017871">
    <property type="entry name" value="ABC_transporter-like_CS"/>
</dbReference>
<dbReference type="GO" id="GO:0005524">
    <property type="term" value="F:ATP binding"/>
    <property type="evidence" value="ECO:0007669"/>
    <property type="project" value="UniProtKB-UniRule"/>
</dbReference>
<proteinExistence type="inferred from homology"/>
<dbReference type="GO" id="GO:0016887">
    <property type="term" value="F:ATP hydrolysis activity"/>
    <property type="evidence" value="ECO:0007669"/>
    <property type="project" value="InterPro"/>
</dbReference>
<dbReference type="PATRIC" id="fig|937775.9.peg.1952"/>
<dbReference type="GO" id="GO:0042626">
    <property type="term" value="F:ATPase-coupled transmembrane transporter activity"/>
    <property type="evidence" value="ECO:0007669"/>
    <property type="project" value="TreeGrafter"/>
</dbReference>
<reference evidence="12 13" key="1">
    <citation type="submission" date="2011-10" db="EMBL/GenBank/DDBJ databases">
        <title>The Improved High-Quality Draft genome of Methanoplanus limicola DSM 2279.</title>
        <authorList>
            <consortium name="US DOE Joint Genome Institute (JGI-PGF)"/>
            <person name="Lucas S."/>
            <person name="Copeland A."/>
            <person name="Lapidus A."/>
            <person name="Glavina del Rio T."/>
            <person name="Dalin E."/>
            <person name="Tice H."/>
            <person name="Bruce D."/>
            <person name="Goodwin L."/>
            <person name="Pitluck S."/>
            <person name="Peters L."/>
            <person name="Mikhailova N."/>
            <person name="Lu M."/>
            <person name="Kyrpides N."/>
            <person name="Mavromatis K."/>
            <person name="Ivanova N."/>
            <person name="Markowitz V."/>
            <person name="Cheng J.-F."/>
            <person name="Hugenholtz P."/>
            <person name="Woyke T."/>
            <person name="Wu D."/>
            <person name="Wirth R."/>
            <person name="Brambilla E.-M."/>
            <person name="Klenk H.-P."/>
            <person name="Eisen J.A."/>
        </authorList>
    </citation>
    <scope>NUCLEOTIDE SEQUENCE [LARGE SCALE GENOMIC DNA]</scope>
    <source>
        <strain evidence="12 13">DSM 2279</strain>
    </source>
</reference>
<evidence type="ECO:0000256" key="5">
    <source>
        <dbReference type="ARBA" id="ARBA00022741"/>
    </source>
</evidence>
<dbReference type="FunFam" id="3.40.50.300:FF:000224">
    <property type="entry name" value="Energy-coupling factor transporter ATP-binding protein EcfA"/>
    <property type="match status" value="1"/>
</dbReference>
<dbReference type="HOGENOM" id="CLU_000604_13_2_2"/>
<keyword evidence="4 10" id="KW-1003">Cell membrane</keyword>
<organism evidence="12 13">
    <name type="scientific">Methanoplanus limicola DSM 2279</name>
    <dbReference type="NCBI Taxonomy" id="937775"/>
    <lineage>
        <taxon>Archaea</taxon>
        <taxon>Methanobacteriati</taxon>
        <taxon>Methanobacteriota</taxon>
        <taxon>Stenosarchaea group</taxon>
        <taxon>Methanomicrobia</taxon>
        <taxon>Methanomicrobiales</taxon>
        <taxon>Methanomicrobiaceae</taxon>
        <taxon>Methanoplanus</taxon>
    </lineage>
</organism>
<evidence type="ECO:0000256" key="7">
    <source>
        <dbReference type="ARBA" id="ARBA00022967"/>
    </source>
</evidence>
<keyword evidence="13" id="KW-1185">Reference proteome</keyword>
<dbReference type="InParanoid" id="H1YX37"/>
<keyword evidence="7" id="KW-1278">Translocase</keyword>
<dbReference type="NCBIfam" id="TIGR01166">
    <property type="entry name" value="cbiO"/>
    <property type="match status" value="1"/>
</dbReference>
<dbReference type="Gene3D" id="3.40.50.300">
    <property type="entry name" value="P-loop containing nucleotide triphosphate hydrolases"/>
    <property type="match status" value="1"/>
</dbReference>
<evidence type="ECO:0000259" key="11">
    <source>
        <dbReference type="PROSITE" id="PS50893"/>
    </source>
</evidence>
<dbReference type="PROSITE" id="PS50893">
    <property type="entry name" value="ABC_TRANSPORTER_2"/>
    <property type="match status" value="1"/>
</dbReference>
<dbReference type="PROSITE" id="PS00211">
    <property type="entry name" value="ABC_TRANSPORTER_1"/>
    <property type="match status" value="1"/>
</dbReference>
<evidence type="ECO:0000256" key="3">
    <source>
        <dbReference type="ARBA" id="ARBA00022448"/>
    </source>
</evidence>
<dbReference type="GO" id="GO:0006824">
    <property type="term" value="P:cobalt ion transport"/>
    <property type="evidence" value="ECO:0007669"/>
    <property type="project" value="InterPro"/>
</dbReference>
<dbReference type="InterPro" id="IPR027417">
    <property type="entry name" value="P-loop_NTPase"/>
</dbReference>
<evidence type="ECO:0000256" key="4">
    <source>
        <dbReference type="ARBA" id="ARBA00022475"/>
    </source>
</evidence>
<dbReference type="RefSeq" id="WP_004077761.1">
    <property type="nucleotide sequence ID" value="NZ_CM001436.1"/>
</dbReference>
<dbReference type="InterPro" id="IPR005876">
    <property type="entry name" value="Co_trans_ATP-bd"/>
</dbReference>
<evidence type="ECO:0000313" key="13">
    <source>
        <dbReference type="Proteomes" id="UP000005741"/>
    </source>
</evidence>
<evidence type="ECO:0000256" key="6">
    <source>
        <dbReference type="ARBA" id="ARBA00022840"/>
    </source>
</evidence>
<comment type="subcellular location">
    <subcellularLocation>
        <location evidence="1 10">Cell membrane</location>
        <topology evidence="1 10">Peripheral membrane protein</topology>
    </subcellularLocation>
</comment>
<keyword evidence="3 10" id="KW-0813">Transport</keyword>
<dbReference type="CDD" id="cd03225">
    <property type="entry name" value="ABC_cobalt_CbiO_domain1"/>
    <property type="match status" value="1"/>
</dbReference>
<dbReference type="InterPro" id="IPR015856">
    <property type="entry name" value="ABC_transpr_CbiO/EcfA_su"/>
</dbReference>
<dbReference type="SUPFAM" id="SSF52540">
    <property type="entry name" value="P-loop containing nucleoside triphosphate hydrolases"/>
    <property type="match status" value="1"/>
</dbReference>
<keyword evidence="8 10" id="KW-0472">Membrane</keyword>
<feature type="domain" description="ABC transporter" evidence="11">
    <location>
        <begin position="5"/>
        <end position="240"/>
    </location>
</feature>